<protein>
    <submittedName>
        <fullName evidence="9">Oligopeptide transport system permease protein OppB (TC 3.A.1.5.1)</fullName>
    </submittedName>
</protein>
<dbReference type="Pfam" id="PF00005">
    <property type="entry name" value="ABC_tran"/>
    <property type="match status" value="1"/>
</dbReference>
<keyword evidence="3" id="KW-0813">Transport</keyword>
<dbReference type="PROSITE" id="PS00211">
    <property type="entry name" value="ABC_TRANSPORTER_1"/>
    <property type="match status" value="1"/>
</dbReference>
<dbReference type="InterPro" id="IPR003439">
    <property type="entry name" value="ABC_transporter-like_ATP-bd"/>
</dbReference>
<comment type="subcellular location">
    <subcellularLocation>
        <location evidence="1">Cell membrane</location>
        <topology evidence="1">Peripheral membrane protein</topology>
    </subcellularLocation>
</comment>
<dbReference type="SUPFAM" id="SSF52540">
    <property type="entry name" value="P-loop containing nucleoside triphosphate hydrolases"/>
    <property type="match status" value="1"/>
</dbReference>
<evidence type="ECO:0000256" key="4">
    <source>
        <dbReference type="ARBA" id="ARBA00022475"/>
    </source>
</evidence>
<feature type="domain" description="ABC transporter" evidence="8">
    <location>
        <begin position="7"/>
        <end position="252"/>
    </location>
</feature>
<evidence type="ECO:0000256" key="3">
    <source>
        <dbReference type="ARBA" id="ARBA00022448"/>
    </source>
</evidence>
<dbReference type="InterPro" id="IPR017871">
    <property type="entry name" value="ABC_transporter-like_CS"/>
</dbReference>
<dbReference type="RefSeq" id="WP_087137422.1">
    <property type="nucleotide sequence ID" value="NZ_FUKR01000053.1"/>
</dbReference>
<dbReference type="InterPro" id="IPR050388">
    <property type="entry name" value="ABC_Ni/Peptide_Import"/>
</dbReference>
<dbReference type="InterPro" id="IPR027417">
    <property type="entry name" value="P-loop_NTPase"/>
</dbReference>
<dbReference type="Proteomes" id="UP000196778">
    <property type="component" value="Unassembled WGS sequence"/>
</dbReference>
<dbReference type="PROSITE" id="PS50893">
    <property type="entry name" value="ABC_TRANSPORTER_2"/>
    <property type="match status" value="1"/>
</dbReference>
<dbReference type="EMBL" id="FUKR01000053">
    <property type="protein sequence ID" value="SJN35151.1"/>
    <property type="molecule type" value="Genomic_DNA"/>
</dbReference>
<keyword evidence="4" id="KW-1003">Cell membrane</keyword>
<proteinExistence type="inferred from homology"/>
<dbReference type="OrthoDB" id="8481147at2"/>
<reference evidence="10" key="1">
    <citation type="submission" date="2017-02" db="EMBL/GenBank/DDBJ databases">
        <authorList>
            <person name="Dridi B."/>
        </authorList>
    </citation>
    <scope>NUCLEOTIDE SEQUENCE [LARGE SCALE GENOMIC DNA]</scope>
    <source>
        <strain evidence="10">EB411</strain>
    </source>
</reference>
<evidence type="ECO:0000256" key="2">
    <source>
        <dbReference type="ARBA" id="ARBA00005417"/>
    </source>
</evidence>
<keyword evidence="7" id="KW-0472">Membrane</keyword>
<dbReference type="PANTHER" id="PTHR43297">
    <property type="entry name" value="OLIGOPEPTIDE TRANSPORT ATP-BINDING PROTEIN APPD"/>
    <property type="match status" value="1"/>
</dbReference>
<dbReference type="CDD" id="cd03257">
    <property type="entry name" value="ABC_NikE_OppD_transporters"/>
    <property type="match status" value="1"/>
</dbReference>
<dbReference type="GO" id="GO:0005886">
    <property type="term" value="C:plasma membrane"/>
    <property type="evidence" value="ECO:0007669"/>
    <property type="project" value="UniProtKB-SubCell"/>
</dbReference>
<dbReference type="GO" id="GO:0016887">
    <property type="term" value="F:ATP hydrolysis activity"/>
    <property type="evidence" value="ECO:0007669"/>
    <property type="project" value="InterPro"/>
</dbReference>
<evidence type="ECO:0000256" key="5">
    <source>
        <dbReference type="ARBA" id="ARBA00022741"/>
    </source>
</evidence>
<evidence type="ECO:0000256" key="7">
    <source>
        <dbReference type="ARBA" id="ARBA00023136"/>
    </source>
</evidence>
<gene>
    <name evidence="9" type="ORF">FM119_09265</name>
</gene>
<dbReference type="GO" id="GO:0005524">
    <property type="term" value="F:ATP binding"/>
    <property type="evidence" value="ECO:0007669"/>
    <property type="project" value="UniProtKB-KW"/>
</dbReference>
<keyword evidence="10" id="KW-1185">Reference proteome</keyword>
<keyword evidence="6" id="KW-0067">ATP-binding</keyword>
<accession>A0A1R4JSC7</accession>
<evidence type="ECO:0000256" key="6">
    <source>
        <dbReference type="ARBA" id="ARBA00022840"/>
    </source>
</evidence>
<dbReference type="AlphaFoldDB" id="A0A1R4JSC7"/>
<evidence type="ECO:0000256" key="1">
    <source>
        <dbReference type="ARBA" id="ARBA00004202"/>
    </source>
</evidence>
<keyword evidence="5" id="KW-0547">Nucleotide-binding</keyword>
<dbReference type="SMART" id="SM00382">
    <property type="entry name" value="AAA"/>
    <property type="match status" value="1"/>
</dbReference>
<comment type="similarity">
    <text evidence="2">Belongs to the ABC transporter superfamily.</text>
</comment>
<evidence type="ECO:0000313" key="10">
    <source>
        <dbReference type="Proteomes" id="UP000196778"/>
    </source>
</evidence>
<evidence type="ECO:0000259" key="8">
    <source>
        <dbReference type="PROSITE" id="PS50893"/>
    </source>
</evidence>
<name>A0A1R4JSC7_9MICO</name>
<evidence type="ECO:0000313" key="9">
    <source>
        <dbReference type="EMBL" id="SJN35151.1"/>
    </source>
</evidence>
<organism evidence="9 10">
    <name type="scientific">Mycetocola reblochoni REB411</name>
    <dbReference type="NCBI Taxonomy" id="1255698"/>
    <lineage>
        <taxon>Bacteria</taxon>
        <taxon>Bacillati</taxon>
        <taxon>Actinomycetota</taxon>
        <taxon>Actinomycetes</taxon>
        <taxon>Micrococcales</taxon>
        <taxon>Microbacteriaceae</taxon>
        <taxon>Mycetocola</taxon>
    </lineage>
</organism>
<dbReference type="PANTHER" id="PTHR43297:SF2">
    <property type="entry name" value="DIPEPTIDE TRANSPORT ATP-BINDING PROTEIN DPPD"/>
    <property type="match status" value="1"/>
</dbReference>
<dbReference type="InterPro" id="IPR003593">
    <property type="entry name" value="AAA+_ATPase"/>
</dbReference>
<sequence length="265" mass="27510">MSGATGLVVSGLTIGINGERLLDGVDVAVAEGQRVGLVGGSGSGKSLTLRAVLGLLPSHAALGGSIRWDGVELLGAPERVLARVRGGEIGIVLQDPATALDPLRRVGAQITEGARRHHRVGRAGARALAVRLAEEVGLPSPADAVDRYPHELSGGQRQRVQIAAALSAEPRLLLADEPTTALDTVVQSQVLELLARLGRTRGLSTLFVTHDLAVLRRAADSASVLDAGRVVEHGPVERLLTSPVSATARALRDAARLTSWDGGRP</sequence>
<dbReference type="Gene3D" id="3.40.50.300">
    <property type="entry name" value="P-loop containing nucleotide triphosphate hydrolases"/>
    <property type="match status" value="1"/>
</dbReference>